<name>A0AAE0YW91_9GAST</name>
<reference evidence="1" key="1">
    <citation type="journal article" date="2023" name="G3 (Bethesda)">
        <title>A reference genome for the long-term kleptoplast-retaining sea slug Elysia crispata morphotype clarki.</title>
        <authorList>
            <person name="Eastman K.E."/>
            <person name="Pendleton A.L."/>
            <person name="Shaikh M.A."/>
            <person name="Suttiyut T."/>
            <person name="Ogas R."/>
            <person name="Tomko P."/>
            <person name="Gavelis G."/>
            <person name="Widhalm J.R."/>
            <person name="Wisecaver J.H."/>
        </authorList>
    </citation>
    <scope>NUCLEOTIDE SEQUENCE</scope>
    <source>
        <strain evidence="1">ECLA1</strain>
    </source>
</reference>
<comment type="caution">
    <text evidence="1">The sequence shown here is derived from an EMBL/GenBank/DDBJ whole genome shotgun (WGS) entry which is preliminary data.</text>
</comment>
<dbReference type="Proteomes" id="UP001283361">
    <property type="component" value="Unassembled WGS sequence"/>
</dbReference>
<dbReference type="EMBL" id="JAWDGP010005326">
    <property type="protein sequence ID" value="KAK3757806.1"/>
    <property type="molecule type" value="Genomic_DNA"/>
</dbReference>
<keyword evidence="2" id="KW-1185">Reference proteome</keyword>
<gene>
    <name evidence="1" type="ORF">RRG08_063070</name>
</gene>
<dbReference type="AlphaFoldDB" id="A0AAE0YW91"/>
<organism evidence="1 2">
    <name type="scientific">Elysia crispata</name>
    <name type="common">lettuce slug</name>
    <dbReference type="NCBI Taxonomy" id="231223"/>
    <lineage>
        <taxon>Eukaryota</taxon>
        <taxon>Metazoa</taxon>
        <taxon>Spiralia</taxon>
        <taxon>Lophotrochozoa</taxon>
        <taxon>Mollusca</taxon>
        <taxon>Gastropoda</taxon>
        <taxon>Heterobranchia</taxon>
        <taxon>Euthyneura</taxon>
        <taxon>Panpulmonata</taxon>
        <taxon>Sacoglossa</taxon>
        <taxon>Placobranchoidea</taxon>
        <taxon>Plakobranchidae</taxon>
        <taxon>Elysia</taxon>
    </lineage>
</organism>
<evidence type="ECO:0000313" key="1">
    <source>
        <dbReference type="EMBL" id="KAK3757806.1"/>
    </source>
</evidence>
<protein>
    <submittedName>
        <fullName evidence="1">Uncharacterized protein</fullName>
    </submittedName>
</protein>
<sequence>MELNVIIEVADSIRHQTILAEQSAPPVSVVAVAFKNAQFSPIKAAVWLLRLKAVFATHTTAITNDTISFHHVVQILDFSTFRRVQAVLEIPPSTSNVRPS</sequence>
<accession>A0AAE0YW91</accession>
<proteinExistence type="predicted"/>
<evidence type="ECO:0000313" key="2">
    <source>
        <dbReference type="Proteomes" id="UP001283361"/>
    </source>
</evidence>